<evidence type="ECO:0000256" key="5">
    <source>
        <dbReference type="ARBA" id="ARBA00023002"/>
    </source>
</evidence>
<dbReference type="Pfam" id="PF00389">
    <property type="entry name" value="2-Hacid_dh"/>
    <property type="match status" value="1"/>
</dbReference>
<dbReference type="InterPro" id="IPR006140">
    <property type="entry name" value="D-isomer_DH_NAD-bd"/>
</dbReference>
<proteinExistence type="inferred from homology"/>
<dbReference type="RefSeq" id="WP_145025455.1">
    <property type="nucleotide sequence ID" value="NZ_VLLN01000034.1"/>
</dbReference>
<dbReference type="FunFam" id="3.40.50.720:FF:000021">
    <property type="entry name" value="D-3-phosphoglycerate dehydrogenase"/>
    <property type="match status" value="1"/>
</dbReference>
<dbReference type="InterPro" id="IPR036291">
    <property type="entry name" value="NAD(P)-bd_dom_sf"/>
</dbReference>
<dbReference type="InterPro" id="IPR006139">
    <property type="entry name" value="D-isomer_2_OHA_DH_cat_dom"/>
</dbReference>
<keyword evidence="12" id="KW-1185">Reference proteome</keyword>
<sequence>MKIIVTDEVASEGLALLTQDQRVELDVRLGLKKEELLAIIGDYEAIITRSGTTVDKALLDAARKLKVVARAGVGIDNVDVDYASSRGVIVVNAPLGNTNSAAEHTMALLLAACRNVTKANASLKSGEWKRAPFTGVELKGKVAGVIGLGKVGGRVATRLKAFECEVLACDPYISAKRAHDLGVKLVTLDELCKSSDIITVHTPLNDETRGMIGEREFGLMKSGVIALNVARGGVIGEAPLLANLKSGKVSLAAIDVYSVEPPKSDLLVELISQDRLVVTPHLGANTQEAQVNVAIDVSKEILNYLDELPLENAVNIPRFDLALMDQMRPFLNLMRVLSEFGIQLVDSNPEKVTFGYAGSIAHYDCSPLTVCGLSVLLNRMVDQDVNMVNASLVAENMGIVVEETKSTRADAFSNLITLIIEVDGGKRRLISGTLFEGAPRIVQLRDYSMEFAPAEHMLLLSYEDRPGMIGKIGTIMGAHDINIASMNLGRRERKGEAMVILTLDSAVPSTVLEELRAATDATFIKALHMINAKCGQSCGCGA</sequence>
<dbReference type="GO" id="GO:0006564">
    <property type="term" value="P:L-serine biosynthetic process"/>
    <property type="evidence" value="ECO:0007669"/>
    <property type="project" value="UniProtKB-UniRule"/>
</dbReference>
<dbReference type="SUPFAM" id="SSF143548">
    <property type="entry name" value="Serine metabolism enzymes domain"/>
    <property type="match status" value="1"/>
</dbReference>
<keyword evidence="6 9" id="KW-0520">NAD</keyword>
<organism evidence="11 12">
    <name type="scientific">Geobacter argillaceus</name>
    <dbReference type="NCBI Taxonomy" id="345631"/>
    <lineage>
        <taxon>Bacteria</taxon>
        <taxon>Pseudomonadati</taxon>
        <taxon>Thermodesulfobacteriota</taxon>
        <taxon>Desulfuromonadia</taxon>
        <taxon>Geobacterales</taxon>
        <taxon>Geobacteraceae</taxon>
        <taxon>Geobacter</taxon>
    </lineage>
</organism>
<dbReference type="PROSITE" id="PS51671">
    <property type="entry name" value="ACT"/>
    <property type="match status" value="1"/>
</dbReference>
<dbReference type="EC" id="1.1.1.95" evidence="9"/>
<dbReference type="PANTHER" id="PTHR42938">
    <property type="entry name" value="FORMATE DEHYDROGENASE 1"/>
    <property type="match status" value="1"/>
</dbReference>
<name>A0A562V7M4_9BACT</name>
<evidence type="ECO:0000256" key="1">
    <source>
        <dbReference type="ARBA" id="ARBA00003800"/>
    </source>
</evidence>
<dbReference type="GO" id="GO:0051287">
    <property type="term" value="F:NAD binding"/>
    <property type="evidence" value="ECO:0007669"/>
    <property type="project" value="UniProtKB-UniRule"/>
</dbReference>
<dbReference type="OrthoDB" id="9793626at2"/>
<evidence type="ECO:0000256" key="2">
    <source>
        <dbReference type="ARBA" id="ARBA00005216"/>
    </source>
</evidence>
<evidence type="ECO:0000313" key="11">
    <source>
        <dbReference type="EMBL" id="TWJ13863.1"/>
    </source>
</evidence>
<reference evidence="11 12" key="1">
    <citation type="submission" date="2019-07" db="EMBL/GenBank/DDBJ databases">
        <title>Genomic Encyclopedia of Archaeal and Bacterial Type Strains, Phase II (KMG-II): from individual species to whole genera.</title>
        <authorList>
            <person name="Goeker M."/>
        </authorList>
    </citation>
    <scope>NUCLEOTIDE SEQUENCE [LARGE SCALE GENOMIC DNA]</scope>
    <source>
        <strain evidence="11 12">ATCC BAA-1139</strain>
    </source>
</reference>
<dbReference type="NCBIfam" id="TIGR01327">
    <property type="entry name" value="PGDH"/>
    <property type="match status" value="1"/>
</dbReference>
<dbReference type="AlphaFoldDB" id="A0A562V7M4"/>
<accession>A0A562V7M4</accession>
<dbReference type="EMBL" id="VLLN01000034">
    <property type="protein sequence ID" value="TWJ13863.1"/>
    <property type="molecule type" value="Genomic_DNA"/>
</dbReference>
<comment type="catalytic activity">
    <reaction evidence="7">
        <text>(R)-2-hydroxyglutarate + NAD(+) = 2-oxoglutarate + NADH + H(+)</text>
        <dbReference type="Rhea" id="RHEA:49612"/>
        <dbReference type="ChEBI" id="CHEBI:15378"/>
        <dbReference type="ChEBI" id="CHEBI:15801"/>
        <dbReference type="ChEBI" id="CHEBI:16810"/>
        <dbReference type="ChEBI" id="CHEBI:57540"/>
        <dbReference type="ChEBI" id="CHEBI:57945"/>
        <dbReference type="EC" id="1.1.1.399"/>
    </reaction>
</comment>
<dbReference type="InterPro" id="IPR045865">
    <property type="entry name" value="ACT-like_dom_sf"/>
</dbReference>
<comment type="function">
    <text evidence="1">Catalyzes the reversible oxidation of 3-phospho-D-glycerate to 3-phosphonooxypyruvate, the first step of the phosphorylated L-serine biosynthesis pathway. Also catalyzes the reversible oxidation of 2-hydroxyglutarate to 2-oxoglutarate.</text>
</comment>
<dbReference type="SUPFAM" id="SSF55021">
    <property type="entry name" value="ACT-like"/>
    <property type="match status" value="1"/>
</dbReference>
<comment type="caution">
    <text evidence="11">The sequence shown here is derived from an EMBL/GenBank/DDBJ whole genome shotgun (WGS) entry which is preliminary data.</text>
</comment>
<dbReference type="InterPro" id="IPR002912">
    <property type="entry name" value="ACT_dom"/>
</dbReference>
<dbReference type="FunFam" id="3.30.70.260:FF:000008">
    <property type="entry name" value="D-3-phosphoglycerate dehydrogenase, chloroplastic"/>
    <property type="match status" value="1"/>
</dbReference>
<evidence type="ECO:0000256" key="7">
    <source>
        <dbReference type="ARBA" id="ARBA00048126"/>
    </source>
</evidence>
<dbReference type="InterPro" id="IPR006236">
    <property type="entry name" value="PGDH"/>
</dbReference>
<dbReference type="Gene3D" id="3.40.50.720">
    <property type="entry name" value="NAD(P)-binding Rossmann-like Domain"/>
    <property type="match status" value="2"/>
</dbReference>
<evidence type="ECO:0000256" key="8">
    <source>
        <dbReference type="ARBA" id="ARBA00048731"/>
    </source>
</evidence>
<keyword evidence="9" id="KW-0028">Amino-acid biosynthesis</keyword>
<dbReference type="InterPro" id="IPR029752">
    <property type="entry name" value="D-isomer_DH_CS1"/>
</dbReference>
<dbReference type="InterPro" id="IPR029753">
    <property type="entry name" value="D-isomer_DH_CS"/>
</dbReference>
<dbReference type="UniPathway" id="UPA00135">
    <property type="reaction ID" value="UER00196"/>
</dbReference>
<comment type="similarity">
    <text evidence="3 9">Belongs to the D-isomer specific 2-hydroxyacid dehydrogenase family.</text>
</comment>
<keyword evidence="9" id="KW-0718">Serine biosynthesis</keyword>
<dbReference type="PANTHER" id="PTHR42938:SF47">
    <property type="entry name" value="HYDROXYPYRUVATE REDUCTASE"/>
    <property type="match status" value="1"/>
</dbReference>
<comment type="pathway">
    <text evidence="2 9">Amino-acid biosynthesis; L-serine biosynthesis; L-serine from 3-phospho-D-glycerate: step 1/3.</text>
</comment>
<dbReference type="SUPFAM" id="SSF52283">
    <property type="entry name" value="Formate/glycerate dehydrogenase catalytic domain-like"/>
    <property type="match status" value="1"/>
</dbReference>
<dbReference type="Pfam" id="PF02826">
    <property type="entry name" value="2-Hacid_dh_C"/>
    <property type="match status" value="1"/>
</dbReference>
<evidence type="ECO:0000256" key="6">
    <source>
        <dbReference type="ARBA" id="ARBA00023027"/>
    </source>
</evidence>
<dbReference type="Pfam" id="PF19304">
    <property type="entry name" value="PGDH_inter"/>
    <property type="match status" value="1"/>
</dbReference>
<keyword evidence="5 9" id="KW-0560">Oxidoreductase</keyword>
<dbReference type="GO" id="GO:0004617">
    <property type="term" value="F:phosphoglycerate dehydrogenase activity"/>
    <property type="evidence" value="ECO:0007669"/>
    <property type="project" value="UniProtKB-UniRule"/>
</dbReference>
<protein>
    <recommendedName>
        <fullName evidence="4 9">D-3-phosphoglycerate dehydrogenase</fullName>
        <ecNumber evidence="9">1.1.1.95</ecNumber>
    </recommendedName>
</protein>
<evidence type="ECO:0000256" key="3">
    <source>
        <dbReference type="ARBA" id="ARBA00005854"/>
    </source>
</evidence>
<dbReference type="Proteomes" id="UP000319449">
    <property type="component" value="Unassembled WGS sequence"/>
</dbReference>
<dbReference type="CDD" id="cd04902">
    <property type="entry name" value="ACT_3PGDH-xct"/>
    <property type="match status" value="1"/>
</dbReference>
<gene>
    <name evidence="11" type="ORF">JN12_03653</name>
</gene>
<dbReference type="Gene3D" id="3.30.1330.90">
    <property type="entry name" value="D-3-phosphoglycerate dehydrogenase, domain 3"/>
    <property type="match status" value="1"/>
</dbReference>
<dbReference type="PROSITE" id="PS00670">
    <property type="entry name" value="D_2_HYDROXYACID_DH_2"/>
    <property type="match status" value="1"/>
</dbReference>
<dbReference type="InterPro" id="IPR029009">
    <property type="entry name" value="ASB_dom_sf"/>
</dbReference>
<comment type="catalytic activity">
    <reaction evidence="8 9">
        <text>(2R)-3-phosphoglycerate + NAD(+) = 3-phosphooxypyruvate + NADH + H(+)</text>
        <dbReference type="Rhea" id="RHEA:12641"/>
        <dbReference type="ChEBI" id="CHEBI:15378"/>
        <dbReference type="ChEBI" id="CHEBI:18110"/>
        <dbReference type="ChEBI" id="CHEBI:57540"/>
        <dbReference type="ChEBI" id="CHEBI:57945"/>
        <dbReference type="ChEBI" id="CHEBI:58272"/>
        <dbReference type="EC" id="1.1.1.95"/>
    </reaction>
</comment>
<evidence type="ECO:0000313" key="12">
    <source>
        <dbReference type="Proteomes" id="UP000319449"/>
    </source>
</evidence>
<dbReference type="Gene3D" id="3.30.70.260">
    <property type="match status" value="1"/>
</dbReference>
<feature type="domain" description="ACT" evidence="10">
    <location>
        <begin position="457"/>
        <end position="531"/>
    </location>
</feature>
<dbReference type="Pfam" id="PF01842">
    <property type="entry name" value="ACT"/>
    <property type="match status" value="1"/>
</dbReference>
<dbReference type="PROSITE" id="PS00065">
    <property type="entry name" value="D_2_HYDROXYACID_DH_1"/>
    <property type="match status" value="1"/>
</dbReference>
<dbReference type="InterPro" id="IPR045626">
    <property type="entry name" value="PGDH_ASB_dom"/>
</dbReference>
<dbReference type="SUPFAM" id="SSF51735">
    <property type="entry name" value="NAD(P)-binding Rossmann-fold domains"/>
    <property type="match status" value="1"/>
</dbReference>
<evidence type="ECO:0000259" key="10">
    <source>
        <dbReference type="PROSITE" id="PS51671"/>
    </source>
</evidence>
<evidence type="ECO:0000256" key="4">
    <source>
        <dbReference type="ARBA" id="ARBA00021582"/>
    </source>
</evidence>
<evidence type="ECO:0000256" key="9">
    <source>
        <dbReference type="RuleBase" id="RU363003"/>
    </source>
</evidence>
<dbReference type="CDD" id="cd12173">
    <property type="entry name" value="PGDH_4"/>
    <property type="match status" value="1"/>
</dbReference>